<feature type="site" description="Important for substrate specificity" evidence="4">
    <location>
        <position position="16"/>
    </location>
</feature>
<feature type="site" description="Important for substrate specificity" evidence="4">
    <location>
        <position position="169"/>
    </location>
</feature>
<keyword evidence="4" id="KW-0963">Cytoplasm</keyword>
<dbReference type="CDD" id="cd00555">
    <property type="entry name" value="Maf"/>
    <property type="match status" value="1"/>
</dbReference>
<dbReference type="PATRIC" id="fig|1184267.3.peg.540"/>
<feature type="site" description="Important for substrate specificity" evidence="4">
    <location>
        <position position="81"/>
    </location>
</feature>
<reference evidence="5 6" key="1">
    <citation type="journal article" date="2013" name="ISME J.">
        <title>By their genes ye shall know them: genomic signatures of predatory bacteria.</title>
        <authorList>
            <person name="Pasternak Z."/>
            <person name="Pietrokovski S."/>
            <person name="Rotem O."/>
            <person name="Gophna U."/>
            <person name="Lurie-Weinberger M.N."/>
            <person name="Jurkevitch E."/>
        </authorList>
    </citation>
    <scope>NUCLEOTIDE SEQUENCE [LARGE SCALE GENOMIC DNA]</scope>
    <source>
        <strain evidence="5 6">JSS</strain>
    </source>
</reference>
<organism evidence="5 6">
    <name type="scientific">Pseudobdellovibrio exovorus JSS</name>
    <dbReference type="NCBI Taxonomy" id="1184267"/>
    <lineage>
        <taxon>Bacteria</taxon>
        <taxon>Pseudomonadati</taxon>
        <taxon>Bdellovibrionota</taxon>
        <taxon>Bdellovibrionia</taxon>
        <taxon>Bdellovibrionales</taxon>
        <taxon>Pseudobdellovibrionaceae</taxon>
        <taxon>Pseudobdellovibrio</taxon>
    </lineage>
</organism>
<dbReference type="PANTHER" id="PTHR43213:SF5">
    <property type="entry name" value="BIFUNCTIONAL DTTP_UTP PYROPHOSPHATASE_METHYLTRANSFERASE PROTEIN-RELATED"/>
    <property type="match status" value="1"/>
</dbReference>
<accession>M4VNQ9</accession>
<comment type="catalytic activity">
    <reaction evidence="4">
        <text>UTP + H2O = UMP + diphosphate + H(+)</text>
        <dbReference type="Rhea" id="RHEA:29395"/>
        <dbReference type="ChEBI" id="CHEBI:15377"/>
        <dbReference type="ChEBI" id="CHEBI:15378"/>
        <dbReference type="ChEBI" id="CHEBI:33019"/>
        <dbReference type="ChEBI" id="CHEBI:46398"/>
        <dbReference type="ChEBI" id="CHEBI:57865"/>
        <dbReference type="EC" id="3.6.1.9"/>
    </reaction>
</comment>
<dbReference type="eggNOG" id="COG0424">
    <property type="taxonomic scope" value="Bacteria"/>
</dbReference>
<protein>
    <recommendedName>
        <fullName evidence="4">dTTP/UTP pyrophosphatase</fullName>
        <shortName evidence="4">dTTPase/UTPase</shortName>
        <ecNumber evidence="4">3.6.1.9</ecNumber>
    </recommendedName>
    <alternativeName>
        <fullName evidence="4">Nucleoside triphosphate pyrophosphatase</fullName>
    </alternativeName>
    <alternativeName>
        <fullName evidence="4">Nucleotide pyrophosphatase</fullName>
        <shortName evidence="4">Nucleotide PPase</shortName>
    </alternativeName>
</protein>
<dbReference type="EC" id="3.6.1.9" evidence="4"/>
<evidence type="ECO:0000256" key="4">
    <source>
        <dbReference type="HAMAP-Rule" id="MF_00528"/>
    </source>
</evidence>
<comment type="subcellular location">
    <subcellularLocation>
        <location evidence="4">Cytoplasm</location>
    </subcellularLocation>
</comment>
<dbReference type="GO" id="GO:0036221">
    <property type="term" value="F:UTP diphosphatase activity"/>
    <property type="evidence" value="ECO:0007669"/>
    <property type="project" value="RHEA"/>
</dbReference>
<dbReference type="PIRSF" id="PIRSF006305">
    <property type="entry name" value="Maf"/>
    <property type="match status" value="1"/>
</dbReference>
<dbReference type="EMBL" id="CP003537">
    <property type="protein sequence ID" value="AGH94749.1"/>
    <property type="molecule type" value="Genomic_DNA"/>
</dbReference>
<feature type="active site" description="Proton acceptor" evidence="4">
    <location>
        <position position="80"/>
    </location>
</feature>
<proteinExistence type="inferred from homology"/>
<keyword evidence="3 4" id="KW-0546">Nucleotide metabolism</keyword>
<dbReference type="PANTHER" id="PTHR43213">
    <property type="entry name" value="BIFUNCTIONAL DTTP/UTP PYROPHOSPHATASE/METHYLTRANSFERASE PROTEIN-RELATED"/>
    <property type="match status" value="1"/>
</dbReference>
<dbReference type="GO" id="GO:0005737">
    <property type="term" value="C:cytoplasm"/>
    <property type="evidence" value="ECO:0007669"/>
    <property type="project" value="UniProtKB-SubCell"/>
</dbReference>
<comment type="cofactor">
    <cofactor evidence="1 4">
        <name>a divalent metal cation</name>
        <dbReference type="ChEBI" id="CHEBI:60240"/>
    </cofactor>
</comment>
<dbReference type="RefSeq" id="WP_015469239.1">
    <property type="nucleotide sequence ID" value="NC_020813.1"/>
</dbReference>
<comment type="catalytic activity">
    <reaction evidence="4">
        <text>dTTP + H2O = dTMP + diphosphate + H(+)</text>
        <dbReference type="Rhea" id="RHEA:28534"/>
        <dbReference type="ChEBI" id="CHEBI:15377"/>
        <dbReference type="ChEBI" id="CHEBI:15378"/>
        <dbReference type="ChEBI" id="CHEBI:33019"/>
        <dbReference type="ChEBI" id="CHEBI:37568"/>
        <dbReference type="ChEBI" id="CHEBI:63528"/>
        <dbReference type="EC" id="3.6.1.9"/>
    </reaction>
</comment>
<keyword evidence="2 4" id="KW-0378">Hydrolase</keyword>
<evidence type="ECO:0000256" key="2">
    <source>
        <dbReference type="ARBA" id="ARBA00022801"/>
    </source>
</evidence>
<dbReference type="Pfam" id="PF02545">
    <property type="entry name" value="Maf"/>
    <property type="match status" value="1"/>
</dbReference>
<evidence type="ECO:0000256" key="1">
    <source>
        <dbReference type="ARBA" id="ARBA00001968"/>
    </source>
</evidence>
<gene>
    <name evidence="5" type="ORF">A11Q_529</name>
</gene>
<dbReference type="KEGG" id="bex:A11Q_529"/>
<dbReference type="Proteomes" id="UP000012040">
    <property type="component" value="Chromosome"/>
</dbReference>
<dbReference type="Gene3D" id="3.90.950.10">
    <property type="match status" value="1"/>
</dbReference>
<dbReference type="AlphaFoldDB" id="M4VNQ9"/>
<dbReference type="STRING" id="1184267.A11Q_529"/>
<dbReference type="HAMAP" id="MF_00528">
    <property type="entry name" value="Maf"/>
    <property type="match status" value="1"/>
</dbReference>
<evidence type="ECO:0000313" key="6">
    <source>
        <dbReference type="Proteomes" id="UP000012040"/>
    </source>
</evidence>
<dbReference type="HOGENOM" id="CLU_040416_2_1_7"/>
<dbReference type="InterPro" id="IPR003697">
    <property type="entry name" value="Maf-like"/>
</dbReference>
<comment type="caution">
    <text evidence="4">Lacks conserved residue(s) required for the propagation of feature annotation.</text>
</comment>
<dbReference type="GO" id="GO:0036218">
    <property type="term" value="F:dTTP diphosphatase activity"/>
    <property type="evidence" value="ECO:0007669"/>
    <property type="project" value="RHEA"/>
</dbReference>
<sequence>MKKLNRTLILASQSPRRSEILKKAGYQFVPFPVYVSEIPDKNLSLNEQILDIARRKAEAVRTRLHDEGLSYPHHVVLTADTLVCLDNQTLGKPETEQMAFDFLKALSGRSHEVKTGIVLLDLDSNLNSDEVVSHIETTVVHFRSLTDSEILDYIASKEPLDKAGAYAIQGEGGKFVTHYDGDFNNVVGLPLQALEKLFTLNSWEFLRQPPAL</sequence>
<comment type="similarity">
    <text evidence="4">Belongs to the Maf family. YhdE subfamily.</text>
</comment>
<dbReference type="NCBIfam" id="TIGR00172">
    <property type="entry name" value="maf"/>
    <property type="match status" value="1"/>
</dbReference>
<name>M4VNQ9_9BACT</name>
<keyword evidence="6" id="KW-1185">Reference proteome</keyword>
<dbReference type="SUPFAM" id="SSF52972">
    <property type="entry name" value="ITPase-like"/>
    <property type="match status" value="1"/>
</dbReference>
<evidence type="ECO:0000313" key="5">
    <source>
        <dbReference type="EMBL" id="AGH94749.1"/>
    </source>
</evidence>
<dbReference type="GO" id="GO:0009117">
    <property type="term" value="P:nucleotide metabolic process"/>
    <property type="evidence" value="ECO:0007669"/>
    <property type="project" value="UniProtKB-KW"/>
</dbReference>
<evidence type="ECO:0000256" key="3">
    <source>
        <dbReference type="ARBA" id="ARBA00023080"/>
    </source>
</evidence>
<dbReference type="InterPro" id="IPR029001">
    <property type="entry name" value="ITPase-like_fam"/>
</dbReference>
<comment type="function">
    <text evidence="4">Nucleoside triphosphate pyrophosphatase that hydrolyzes dTTP and UTP. May have a dual role in cell division arrest and in preventing the incorporation of modified nucleotides into cellular nucleic acids.</text>
</comment>